<sequence>MIHLVCFPAATGTETDDFTTVYRALSRFLDGQVVYNETYSHVDPHYLYNPGATVLLSPLGLAGDLSAARMGFIVANALAIIAALGLLTRLFGFSLRSWIFPVSVLAASATEAVRSTLIFSNINGLLFLALVAFMALLLRDRLWWAGVVLGLAIVIKPFFAPLLLLPLVKAQWPAIISAIGLPVASNLVAWPMMKQPERYFTEVTPYLSQVRDYANASLSGQAVYFAMPGGLHTVAFLLIAACVAISVVVLLRWRYTDPLLWVVTTSTVLLSGVFLLSSLGQKYYSLLLIPLFFTAVQTRSVAHHWLTWVAAYLFFTPQTFVSGGWHREYVFTTVTAPLGWALLVFAITGIVIGWWRYAERGAQHGTQRRTRHRGVRPHETRNGPRNKRRPRRVVQRNVAQGDVAQRNHASPTQQRRFHP</sequence>
<dbReference type="STRING" id="1544416.Cocul_00587"/>
<dbReference type="AlphaFoldDB" id="A0A0Q0YSR9"/>
<dbReference type="PATRIC" id="fig|1544416.3.peg.592"/>
<accession>A0A0Q0YSR9</accession>
<organism evidence="10 11">
    <name type="scientific">Corynebacterium oculi</name>
    <dbReference type="NCBI Taxonomy" id="1544416"/>
    <lineage>
        <taxon>Bacteria</taxon>
        <taxon>Bacillati</taxon>
        <taxon>Actinomycetota</taxon>
        <taxon>Actinomycetes</taxon>
        <taxon>Mycobacteriales</taxon>
        <taxon>Corynebacteriaceae</taxon>
        <taxon>Corynebacterium</taxon>
    </lineage>
</organism>
<dbReference type="EMBL" id="LKST01000001">
    <property type="protein sequence ID" value="KQB85448.1"/>
    <property type="molecule type" value="Genomic_DNA"/>
</dbReference>
<evidence type="ECO:0000256" key="6">
    <source>
        <dbReference type="ARBA" id="ARBA00023136"/>
    </source>
</evidence>
<feature type="region of interest" description="Disordered" evidence="8">
    <location>
        <begin position="365"/>
        <end position="419"/>
    </location>
</feature>
<feature type="compositionally biased region" description="Basic residues" evidence="8">
    <location>
        <begin position="366"/>
        <end position="375"/>
    </location>
</feature>
<dbReference type="OrthoDB" id="5175994at2"/>
<keyword evidence="6 9" id="KW-0472">Membrane</keyword>
<evidence type="ECO:0000256" key="2">
    <source>
        <dbReference type="ARBA" id="ARBA00022475"/>
    </source>
</evidence>
<evidence type="ECO:0000256" key="9">
    <source>
        <dbReference type="SAM" id="Phobius"/>
    </source>
</evidence>
<feature type="transmembrane region" description="Helical" evidence="9">
    <location>
        <begin position="112"/>
        <end position="135"/>
    </location>
</feature>
<feature type="transmembrane region" description="Helical" evidence="9">
    <location>
        <begin position="286"/>
        <end position="314"/>
    </location>
</feature>
<dbReference type="Proteomes" id="UP000050517">
    <property type="component" value="Unassembled WGS sequence"/>
</dbReference>
<feature type="transmembrane region" description="Helical" evidence="9">
    <location>
        <begin position="72"/>
        <end position="92"/>
    </location>
</feature>
<feature type="transmembrane region" description="Helical" evidence="9">
    <location>
        <begin position="234"/>
        <end position="253"/>
    </location>
</feature>
<evidence type="ECO:0000256" key="8">
    <source>
        <dbReference type="SAM" id="MobiDB-lite"/>
    </source>
</evidence>
<feature type="compositionally biased region" description="Polar residues" evidence="8">
    <location>
        <begin position="407"/>
        <end position="419"/>
    </location>
</feature>
<evidence type="ECO:0000256" key="3">
    <source>
        <dbReference type="ARBA" id="ARBA00022679"/>
    </source>
</evidence>
<evidence type="ECO:0000256" key="4">
    <source>
        <dbReference type="ARBA" id="ARBA00022692"/>
    </source>
</evidence>
<keyword evidence="2" id="KW-1003">Cell membrane</keyword>
<keyword evidence="4 9" id="KW-0812">Transmembrane</keyword>
<protein>
    <submittedName>
        <fullName evidence="10">Alpha-(1-&gt;3)-arabinofuranosyltransferase</fullName>
        <ecNumber evidence="10">2.4.2.47</ecNumber>
    </submittedName>
</protein>
<name>A0A0Q0YSR9_9CORY</name>
<proteinExistence type="inferred from homology"/>
<evidence type="ECO:0000256" key="1">
    <source>
        <dbReference type="ARBA" id="ARBA00004651"/>
    </source>
</evidence>
<gene>
    <name evidence="10" type="ORF">Cocul_00587</name>
</gene>
<feature type="transmembrane region" description="Helical" evidence="9">
    <location>
        <begin position="142"/>
        <end position="164"/>
    </location>
</feature>
<feature type="compositionally biased region" description="Basic residues" evidence="8">
    <location>
        <begin position="384"/>
        <end position="394"/>
    </location>
</feature>
<feature type="transmembrane region" description="Helical" evidence="9">
    <location>
        <begin position="259"/>
        <end position="279"/>
    </location>
</feature>
<evidence type="ECO:0000313" key="10">
    <source>
        <dbReference type="EMBL" id="KQB85448.1"/>
    </source>
</evidence>
<comment type="subcellular location">
    <subcellularLocation>
        <location evidence="1">Cell membrane</location>
        <topology evidence="1">Multi-pass membrane protein</topology>
    </subcellularLocation>
</comment>
<reference evidence="10 11" key="1">
    <citation type="submission" date="2015-10" db="EMBL/GenBank/DDBJ databases">
        <title>Corynebacteirum lowii and Corynebacterium oculi species nova, derived from human clinical disease and and emended description of Corynebacterium mastiditis.</title>
        <authorList>
            <person name="Bernard K."/>
            <person name="Pacheco A.L."/>
            <person name="Mcdougall C."/>
            <person name="Burtx T."/>
            <person name="Weibe D."/>
            <person name="Tyler S."/>
            <person name="Olson A.B."/>
            <person name="Cnockaert M."/>
            <person name="Eguchi H."/>
            <person name="Kuwahara T."/>
            <person name="Nakayama-Imaohji H."/>
            <person name="Boudewijins M."/>
            <person name="Van Hoecke F."/>
            <person name="Bernier A.-M."/>
            <person name="Vandamme P."/>
        </authorList>
    </citation>
    <scope>NUCLEOTIDE SEQUENCE [LARGE SCALE GENOMIC DNA]</scope>
    <source>
        <strain evidence="10 11">NML 130210</strain>
    </source>
</reference>
<feature type="transmembrane region" description="Helical" evidence="9">
    <location>
        <begin position="170"/>
        <end position="190"/>
    </location>
</feature>
<dbReference type="InterPro" id="IPR018584">
    <property type="entry name" value="GT87"/>
</dbReference>
<dbReference type="GO" id="GO:0016758">
    <property type="term" value="F:hexosyltransferase activity"/>
    <property type="evidence" value="ECO:0007669"/>
    <property type="project" value="InterPro"/>
</dbReference>
<evidence type="ECO:0000256" key="5">
    <source>
        <dbReference type="ARBA" id="ARBA00022989"/>
    </source>
</evidence>
<evidence type="ECO:0000313" key="11">
    <source>
        <dbReference type="Proteomes" id="UP000050517"/>
    </source>
</evidence>
<evidence type="ECO:0000256" key="7">
    <source>
        <dbReference type="ARBA" id="ARBA00024033"/>
    </source>
</evidence>
<keyword evidence="11" id="KW-1185">Reference proteome</keyword>
<comment type="similarity">
    <text evidence="7">Belongs to the glycosyltransferase 87 family.</text>
</comment>
<dbReference type="EC" id="2.4.2.47" evidence="10"/>
<keyword evidence="5 9" id="KW-1133">Transmembrane helix</keyword>
<keyword evidence="3 10" id="KW-0808">Transferase</keyword>
<comment type="caution">
    <text evidence="10">The sequence shown here is derived from an EMBL/GenBank/DDBJ whole genome shotgun (WGS) entry which is preliminary data.</text>
</comment>
<keyword evidence="10" id="KW-0328">Glycosyltransferase</keyword>
<dbReference type="Pfam" id="PF09594">
    <property type="entry name" value="GT87"/>
    <property type="match status" value="1"/>
</dbReference>
<feature type="transmembrane region" description="Helical" evidence="9">
    <location>
        <begin position="334"/>
        <end position="355"/>
    </location>
</feature>
<dbReference type="GO" id="GO:0005886">
    <property type="term" value="C:plasma membrane"/>
    <property type="evidence" value="ECO:0007669"/>
    <property type="project" value="UniProtKB-SubCell"/>
</dbReference>